<name>A0A2I6PI10_9CAUD</name>
<dbReference type="GeneID" id="54987027"/>
<dbReference type="EMBL" id="MG596799">
    <property type="protein sequence ID" value="AUM59688.1"/>
    <property type="molecule type" value="Genomic_DNA"/>
</dbReference>
<dbReference type="Proteomes" id="UP000240704">
    <property type="component" value="Segment"/>
</dbReference>
<reference evidence="2" key="1">
    <citation type="submission" date="2017-11" db="EMBL/GenBank/DDBJ databases">
        <title>Genome sequence and characterization of the novel virulent phage PMBT3 infecting Pseudomonas sp.</title>
        <authorList>
            <person name="Koberg S."/>
            <person name="Brinks E."/>
            <person name="Heller K.J."/>
            <person name="Neve H."/>
            <person name="Franz C.M.A.P."/>
        </authorList>
    </citation>
    <scope>NUCLEOTIDE SEQUENCE [LARGE SCALE GENOMIC DNA]</scope>
</reference>
<protein>
    <submittedName>
        <fullName evidence="1">Uncharacterized protein</fullName>
    </submittedName>
</protein>
<proteinExistence type="predicted"/>
<keyword evidence="2" id="KW-1185">Reference proteome</keyword>
<evidence type="ECO:0000313" key="2">
    <source>
        <dbReference type="Proteomes" id="UP000240704"/>
    </source>
</evidence>
<evidence type="ECO:0000313" key="1">
    <source>
        <dbReference type="EMBL" id="AUM59688.1"/>
    </source>
</evidence>
<organism evidence="1 2">
    <name type="scientific">Pseudomonas phage PMBT3</name>
    <dbReference type="NCBI Taxonomy" id="2059856"/>
    <lineage>
        <taxon>Viruses</taxon>
        <taxon>Duplodnaviria</taxon>
        <taxon>Heunggongvirae</taxon>
        <taxon>Uroviricota</taxon>
        <taxon>Caudoviricetes</taxon>
        <taxon>Maxrubnervirus</taxon>
        <taxon>Maxrubnervirus PMBT3</taxon>
    </lineage>
</organism>
<dbReference type="KEGG" id="vg:54987027"/>
<sequence>MSRPLTIHLSTGTLKVPYVEDHMSFVHNDMQIRNPMISECGRGPCDPKEYGFDVYHTGGGCVALRKMLPNGEYFMLTTSDGGHIPDHGDPADQETAILGRYYANGDPAAYITLKDIPMVGDR</sequence>
<dbReference type="RefSeq" id="YP_009796637.1">
    <property type="nucleotide sequence ID" value="NC_047902.1"/>
</dbReference>
<accession>A0A2I6PI10</accession>